<organism evidence="1 2">
    <name type="scientific">Baia soyae</name>
    <dbReference type="NCBI Taxonomy" id="1544746"/>
    <lineage>
        <taxon>Bacteria</taxon>
        <taxon>Bacillati</taxon>
        <taxon>Bacillota</taxon>
        <taxon>Bacilli</taxon>
        <taxon>Bacillales</taxon>
        <taxon>Thermoactinomycetaceae</taxon>
        <taxon>Baia</taxon>
    </lineage>
</organism>
<accession>A0A4R2RZS3</accession>
<dbReference type="OrthoDB" id="2638547at2"/>
<reference evidence="1 2" key="1">
    <citation type="submission" date="2019-03" db="EMBL/GenBank/DDBJ databases">
        <title>Genomic Encyclopedia of Type Strains, Phase IV (KMG-IV): sequencing the most valuable type-strain genomes for metagenomic binning, comparative biology and taxonomic classification.</title>
        <authorList>
            <person name="Goeker M."/>
        </authorList>
    </citation>
    <scope>NUCLEOTIDE SEQUENCE [LARGE SCALE GENOMIC DNA]</scope>
    <source>
        <strain evidence="1 2">DSM 46831</strain>
    </source>
</reference>
<dbReference type="Proteomes" id="UP000294746">
    <property type="component" value="Unassembled WGS sequence"/>
</dbReference>
<name>A0A4R2RZS3_9BACL</name>
<evidence type="ECO:0000313" key="1">
    <source>
        <dbReference type="EMBL" id="TCP70585.1"/>
    </source>
</evidence>
<keyword evidence="2" id="KW-1185">Reference proteome</keyword>
<dbReference type="EMBL" id="SLXV01000001">
    <property type="protein sequence ID" value="TCP70585.1"/>
    <property type="molecule type" value="Genomic_DNA"/>
</dbReference>
<gene>
    <name evidence="1" type="ORF">EDD57_10125</name>
</gene>
<comment type="caution">
    <text evidence="1">The sequence shown here is derived from an EMBL/GenBank/DDBJ whole genome shotgun (WGS) entry which is preliminary data.</text>
</comment>
<protein>
    <submittedName>
        <fullName evidence="1">Uncharacterized protein</fullName>
    </submittedName>
</protein>
<evidence type="ECO:0000313" key="2">
    <source>
        <dbReference type="Proteomes" id="UP000294746"/>
    </source>
</evidence>
<dbReference type="AlphaFoldDB" id="A0A4R2RZS3"/>
<proteinExistence type="predicted"/>
<sequence length="140" mass="16256">MNEKADWDLHILLGNEDYQSFINQYEVDYVIDDHENKPIVFGQIHDHDWLLERLEGNHPGSWPLYLWIYTNCAFIQDPLGISSLIAEYQLKFEQELEQLRKDHFVLFSVRRLDTSSSAKRGIVTATGIKSSTPGLFSHSC</sequence>
<dbReference type="RefSeq" id="WP_131847129.1">
    <property type="nucleotide sequence ID" value="NZ_SLXV01000001.1"/>
</dbReference>